<dbReference type="EMBL" id="CAESAO010000038">
    <property type="protein sequence ID" value="CAB4341316.1"/>
    <property type="molecule type" value="Genomic_DNA"/>
</dbReference>
<reference evidence="1" key="1">
    <citation type="submission" date="2020-05" db="EMBL/GenBank/DDBJ databases">
        <authorList>
            <person name="Chiriac C."/>
            <person name="Salcher M."/>
            <person name="Ghai R."/>
            <person name="Kavagutti S V."/>
        </authorList>
    </citation>
    <scope>NUCLEOTIDE SEQUENCE</scope>
</reference>
<dbReference type="PANTHER" id="PTHR12631">
    <property type="entry name" value="ALPHA-L-IDURONIDASE"/>
    <property type="match status" value="1"/>
</dbReference>
<dbReference type="SUPFAM" id="SSF51445">
    <property type="entry name" value="(Trans)glycosidases"/>
    <property type="match status" value="1"/>
</dbReference>
<accession>A0A6J5ZIY6</accession>
<dbReference type="InterPro" id="IPR017853">
    <property type="entry name" value="GH"/>
</dbReference>
<dbReference type="Gene3D" id="3.20.20.80">
    <property type="entry name" value="Glycosidases"/>
    <property type="match status" value="1"/>
</dbReference>
<dbReference type="AlphaFoldDB" id="A0A6J5ZIY6"/>
<dbReference type="PANTHER" id="PTHR12631:SF10">
    <property type="entry name" value="BETA-XYLOSIDASE-LIKE PROTEIN-RELATED"/>
    <property type="match status" value="1"/>
</dbReference>
<dbReference type="InterPro" id="IPR051923">
    <property type="entry name" value="Glycosyl_Hydrolase_39"/>
</dbReference>
<dbReference type="GO" id="GO:0004553">
    <property type="term" value="F:hydrolase activity, hydrolyzing O-glycosyl compounds"/>
    <property type="evidence" value="ECO:0007669"/>
    <property type="project" value="TreeGrafter"/>
</dbReference>
<proteinExistence type="predicted"/>
<name>A0A6J5ZIY6_9ZZZZ</name>
<sequence length="376" mass="40412">MRVFVTVVAAALSAAIFAVPAGSATVAPGFFGVMANGPLDAPGVNLGKEGAVMHANGVGTIRLPVQWPQLQPYANFDQIPASARGHFTNVGGIPTDFSIVDAQIGAAARNKIDVTALVLRAPAWAAVDPSETFSPPRNPATYARFLATLIGRYGPKGSFWPANPSVPKRPLRNFQIWNEPSLKRYFPVKSWAPAYAKLLRASYTAVKAADSKATVITAGLPNFSWRDYATLFKAGMRSRGYFDAVAVHPFTGTADGSVKILGFVRAVLDANGARNTPLWVTEISWPSGRGKADANQSWVTTEAGEALKVDQVYRAYAKNAKRLKLARAYWYNWVSSDSGTQDAFEYAGLRAVGPDGSFVDKPALAAYRRVALALTR</sequence>
<evidence type="ECO:0000313" key="1">
    <source>
        <dbReference type="EMBL" id="CAB4341316.1"/>
    </source>
</evidence>
<organism evidence="1">
    <name type="scientific">freshwater metagenome</name>
    <dbReference type="NCBI Taxonomy" id="449393"/>
    <lineage>
        <taxon>unclassified sequences</taxon>
        <taxon>metagenomes</taxon>
        <taxon>ecological metagenomes</taxon>
    </lineage>
</organism>
<protein>
    <submittedName>
        <fullName evidence="1">Unannotated protein</fullName>
    </submittedName>
</protein>
<gene>
    <name evidence="1" type="ORF">UFOPK3522_00618</name>
</gene>